<reference evidence="2" key="1">
    <citation type="submission" date="2023-05" db="EMBL/GenBank/DDBJ databases">
        <title>Nepenthes gracilis genome sequencing.</title>
        <authorList>
            <person name="Fukushima K."/>
        </authorList>
    </citation>
    <scope>NUCLEOTIDE SEQUENCE</scope>
    <source>
        <strain evidence="2">SING2019-196</strain>
    </source>
</reference>
<feature type="transmembrane region" description="Helical" evidence="1">
    <location>
        <begin position="102"/>
        <end position="128"/>
    </location>
</feature>
<organism evidence="2 3">
    <name type="scientific">Nepenthes gracilis</name>
    <name type="common">Slender pitcher plant</name>
    <dbReference type="NCBI Taxonomy" id="150966"/>
    <lineage>
        <taxon>Eukaryota</taxon>
        <taxon>Viridiplantae</taxon>
        <taxon>Streptophyta</taxon>
        <taxon>Embryophyta</taxon>
        <taxon>Tracheophyta</taxon>
        <taxon>Spermatophyta</taxon>
        <taxon>Magnoliopsida</taxon>
        <taxon>eudicotyledons</taxon>
        <taxon>Gunneridae</taxon>
        <taxon>Pentapetalae</taxon>
        <taxon>Caryophyllales</taxon>
        <taxon>Nepenthaceae</taxon>
        <taxon>Nepenthes</taxon>
    </lineage>
</organism>
<keyword evidence="1" id="KW-1133">Transmembrane helix</keyword>
<feature type="transmembrane region" description="Helical" evidence="1">
    <location>
        <begin position="162"/>
        <end position="180"/>
    </location>
</feature>
<keyword evidence="1" id="KW-0472">Membrane</keyword>
<name>A0AAD3S606_NEPGR</name>
<comment type="caution">
    <text evidence="2">The sequence shown here is derived from an EMBL/GenBank/DDBJ whole genome shotgun (WGS) entry which is preliminary data.</text>
</comment>
<dbReference type="AlphaFoldDB" id="A0AAD3S606"/>
<accession>A0AAD3S606</accession>
<evidence type="ECO:0000313" key="2">
    <source>
        <dbReference type="EMBL" id="GMH04910.1"/>
    </source>
</evidence>
<dbReference type="Proteomes" id="UP001279734">
    <property type="component" value="Unassembled WGS sequence"/>
</dbReference>
<protein>
    <recommendedName>
        <fullName evidence="4">Transmembrane protein</fullName>
    </recommendedName>
</protein>
<sequence>MGGASALFACSFGSRLQWVNVVDGGIGCPWRLPFHGVAFVFLLGPLGCLRDAKCNCLMSRCGVKLGSRSFLLCAQVELVCHNVCWASEILDLAGPVVGIPHLGLSLLLALFVGITAVMRYCSMWWFVIAVSKLAGGSRQFGSTCDWLVCVGSLRRALMSSDLVVLVLDGCFGVGFVVAIWKD</sequence>
<evidence type="ECO:0008006" key="4">
    <source>
        <dbReference type="Google" id="ProtNLM"/>
    </source>
</evidence>
<gene>
    <name evidence="2" type="ORF">Nepgr_006750</name>
</gene>
<keyword evidence="3" id="KW-1185">Reference proteome</keyword>
<evidence type="ECO:0000313" key="3">
    <source>
        <dbReference type="Proteomes" id="UP001279734"/>
    </source>
</evidence>
<keyword evidence="1" id="KW-0812">Transmembrane</keyword>
<evidence type="ECO:0000256" key="1">
    <source>
        <dbReference type="SAM" id="Phobius"/>
    </source>
</evidence>
<proteinExistence type="predicted"/>
<dbReference type="EMBL" id="BSYO01000005">
    <property type="protein sequence ID" value="GMH04910.1"/>
    <property type="molecule type" value="Genomic_DNA"/>
</dbReference>